<comment type="caution">
    <text evidence="3">The sequence shown here is derived from an EMBL/GenBank/DDBJ whole genome shotgun (WGS) entry which is preliminary data.</text>
</comment>
<evidence type="ECO:0000313" key="3">
    <source>
        <dbReference type="EMBL" id="OCB42467.1"/>
    </source>
</evidence>
<accession>A0A1B9CJN8</accession>
<keyword evidence="2" id="KW-0732">Signal</keyword>
<dbReference type="Proteomes" id="UP000092683">
    <property type="component" value="Unassembled WGS sequence"/>
</dbReference>
<gene>
    <name evidence="3" type="ORF">A5677_07545</name>
</gene>
<dbReference type="AlphaFoldDB" id="A0A1B9CJN8"/>
<evidence type="ECO:0000256" key="2">
    <source>
        <dbReference type="SAM" id="SignalP"/>
    </source>
</evidence>
<reference evidence="3 4" key="1">
    <citation type="submission" date="2016-06" db="EMBL/GenBank/DDBJ databases">
        <authorList>
            <person name="Kjaerup R.B."/>
            <person name="Dalgaard T.S."/>
            <person name="Juul-Madsen H.R."/>
        </authorList>
    </citation>
    <scope>NUCLEOTIDE SEQUENCE [LARGE SCALE GENOMIC DNA]</scope>
    <source>
        <strain evidence="3 4">E3012</strain>
    </source>
</reference>
<feature type="signal peptide" evidence="2">
    <location>
        <begin position="1"/>
        <end position="26"/>
    </location>
</feature>
<evidence type="ECO:0000256" key="1">
    <source>
        <dbReference type="SAM" id="MobiDB-lite"/>
    </source>
</evidence>
<dbReference type="RefSeq" id="WP_065484271.1">
    <property type="nucleotide sequence ID" value="NZ_MBEE01000275.1"/>
</dbReference>
<proteinExistence type="predicted"/>
<feature type="compositionally biased region" description="Polar residues" evidence="1">
    <location>
        <begin position="67"/>
        <end position="82"/>
    </location>
</feature>
<name>A0A1B9CJN8_MYCMA</name>
<feature type="region of interest" description="Disordered" evidence="1">
    <location>
        <begin position="66"/>
        <end position="93"/>
    </location>
</feature>
<feature type="chain" id="PRO_5008623363" description="DUF3551 domain-containing protein" evidence="2">
    <location>
        <begin position="27"/>
        <end position="93"/>
    </location>
</feature>
<sequence length="93" mass="9521">MEKLLTRALLALAGAMAVLAAPAAQAAAPAPGNWPQFPMCGTFSLFSDDECAAIKYCLNHDDPTCRQAGSQPSTPAQQSGGYYTQGRATGGSG</sequence>
<organism evidence="3 4">
    <name type="scientific">Mycobacterium malmoense</name>
    <dbReference type="NCBI Taxonomy" id="1780"/>
    <lineage>
        <taxon>Bacteria</taxon>
        <taxon>Bacillati</taxon>
        <taxon>Actinomycetota</taxon>
        <taxon>Actinomycetes</taxon>
        <taxon>Mycobacteriales</taxon>
        <taxon>Mycobacteriaceae</taxon>
        <taxon>Mycobacterium</taxon>
    </lineage>
</organism>
<evidence type="ECO:0000313" key="4">
    <source>
        <dbReference type="Proteomes" id="UP000092683"/>
    </source>
</evidence>
<evidence type="ECO:0008006" key="5">
    <source>
        <dbReference type="Google" id="ProtNLM"/>
    </source>
</evidence>
<dbReference type="EMBL" id="MBEE01000275">
    <property type="protein sequence ID" value="OCB42467.1"/>
    <property type="molecule type" value="Genomic_DNA"/>
</dbReference>
<protein>
    <recommendedName>
        <fullName evidence="5">DUF3551 domain-containing protein</fullName>
    </recommendedName>
</protein>